<dbReference type="Proteomes" id="UP000637383">
    <property type="component" value="Unassembled WGS sequence"/>
</dbReference>
<gene>
    <name evidence="1" type="ORF">H6H03_29660</name>
</gene>
<organism evidence="1 2">
    <name type="scientific">Nostoc paludosum FACHB-159</name>
    <dbReference type="NCBI Taxonomy" id="2692908"/>
    <lineage>
        <taxon>Bacteria</taxon>
        <taxon>Bacillati</taxon>
        <taxon>Cyanobacteriota</taxon>
        <taxon>Cyanophyceae</taxon>
        <taxon>Nostocales</taxon>
        <taxon>Nostocaceae</taxon>
        <taxon>Nostoc</taxon>
    </lineage>
</organism>
<sequence length="110" mass="12306">MEVLSLLIITSDVSITCSFDKEANLMTLTRSRWLGIFGKLVIQHKLDELVDVKVESTDGEESTVYRVVFILNSGEILPLTYLYSSGSASKYQIAKMIKIFLNPNAESINT</sequence>
<evidence type="ECO:0000313" key="1">
    <source>
        <dbReference type="EMBL" id="MBD2738005.1"/>
    </source>
</evidence>
<keyword evidence="2" id="KW-1185">Reference proteome</keyword>
<protein>
    <submittedName>
        <fullName evidence="1">Uncharacterized protein</fullName>
    </submittedName>
</protein>
<evidence type="ECO:0000313" key="2">
    <source>
        <dbReference type="Proteomes" id="UP000637383"/>
    </source>
</evidence>
<dbReference type="EMBL" id="JACJTU010000041">
    <property type="protein sequence ID" value="MBD2738005.1"/>
    <property type="molecule type" value="Genomic_DNA"/>
</dbReference>
<comment type="caution">
    <text evidence="1">The sequence shown here is derived from an EMBL/GenBank/DDBJ whole genome shotgun (WGS) entry which is preliminary data.</text>
</comment>
<accession>A0ABR8KEL8</accession>
<name>A0ABR8KEL8_9NOSO</name>
<reference evidence="1 2" key="1">
    <citation type="journal article" date="2020" name="ISME J.">
        <title>Comparative genomics reveals insights into cyanobacterial evolution and habitat adaptation.</title>
        <authorList>
            <person name="Chen M.Y."/>
            <person name="Teng W.K."/>
            <person name="Zhao L."/>
            <person name="Hu C.X."/>
            <person name="Zhou Y.K."/>
            <person name="Han B.P."/>
            <person name="Song L.R."/>
            <person name="Shu W.S."/>
        </authorList>
    </citation>
    <scope>NUCLEOTIDE SEQUENCE [LARGE SCALE GENOMIC DNA]</scope>
    <source>
        <strain evidence="1 2">FACHB-159</strain>
    </source>
</reference>
<proteinExistence type="predicted"/>